<evidence type="ECO:0000256" key="4">
    <source>
        <dbReference type="ARBA" id="ARBA00022833"/>
    </source>
</evidence>
<dbReference type="PROSITE" id="PS00028">
    <property type="entry name" value="ZINC_FINGER_C2H2_1"/>
    <property type="match status" value="9"/>
</dbReference>
<gene>
    <name evidence="7" type="ORF">X975_22363</name>
</gene>
<dbReference type="OrthoDB" id="6414306at2759"/>
<evidence type="ECO:0000256" key="2">
    <source>
        <dbReference type="ARBA" id="ARBA00022737"/>
    </source>
</evidence>
<feature type="domain" description="C2H2-type" evidence="6">
    <location>
        <begin position="357"/>
        <end position="385"/>
    </location>
</feature>
<accession>A0A087TNC6</accession>
<dbReference type="Proteomes" id="UP000054359">
    <property type="component" value="Unassembled WGS sequence"/>
</dbReference>
<dbReference type="InterPro" id="IPR013087">
    <property type="entry name" value="Znf_C2H2_type"/>
</dbReference>
<keyword evidence="4" id="KW-0862">Zinc</keyword>
<evidence type="ECO:0000313" key="7">
    <source>
        <dbReference type="EMBL" id="KFM66615.1"/>
    </source>
</evidence>
<dbReference type="SUPFAM" id="SSF57667">
    <property type="entry name" value="beta-beta-alpha zinc fingers"/>
    <property type="match status" value="2"/>
</dbReference>
<reference evidence="7 8" key="1">
    <citation type="submission" date="2013-11" db="EMBL/GenBank/DDBJ databases">
        <title>Genome sequencing of Stegodyphus mimosarum.</title>
        <authorList>
            <person name="Bechsgaard J."/>
        </authorList>
    </citation>
    <scope>NUCLEOTIDE SEQUENCE [LARGE SCALE GENOMIC DNA]</scope>
</reference>
<keyword evidence="2" id="KW-0677">Repeat</keyword>
<dbReference type="PROSITE" id="PS50157">
    <property type="entry name" value="ZINC_FINGER_C2H2_2"/>
    <property type="match status" value="3"/>
</dbReference>
<evidence type="ECO:0000256" key="1">
    <source>
        <dbReference type="ARBA" id="ARBA00022723"/>
    </source>
</evidence>
<dbReference type="InterPro" id="IPR036236">
    <property type="entry name" value="Znf_C2H2_sf"/>
</dbReference>
<keyword evidence="3 5" id="KW-0863">Zinc-finger</keyword>
<dbReference type="STRING" id="407821.A0A087TNC6"/>
<dbReference type="PANTHER" id="PTHR24379">
    <property type="entry name" value="KRAB AND ZINC FINGER DOMAIN-CONTAINING"/>
    <property type="match status" value="1"/>
</dbReference>
<protein>
    <submittedName>
        <fullName evidence="7">Zinc finger protein 252</fullName>
    </submittedName>
</protein>
<feature type="domain" description="C2H2-type" evidence="6">
    <location>
        <begin position="328"/>
        <end position="356"/>
    </location>
</feature>
<organism evidence="7 8">
    <name type="scientific">Stegodyphus mimosarum</name>
    <name type="common">African social velvet spider</name>
    <dbReference type="NCBI Taxonomy" id="407821"/>
    <lineage>
        <taxon>Eukaryota</taxon>
        <taxon>Metazoa</taxon>
        <taxon>Ecdysozoa</taxon>
        <taxon>Arthropoda</taxon>
        <taxon>Chelicerata</taxon>
        <taxon>Arachnida</taxon>
        <taxon>Araneae</taxon>
        <taxon>Araneomorphae</taxon>
        <taxon>Entelegynae</taxon>
        <taxon>Eresoidea</taxon>
        <taxon>Eresidae</taxon>
        <taxon>Stegodyphus</taxon>
    </lineage>
</organism>
<sequence>MRTSSKQLPNSYIFRDEINSSFKQKQEKYFGSSFKDSQLDFMCLSCKNLYPTKKLLLKHLEKNKICAKAHYENPAFVTHKKVSFTARKTVTPVLARKSFPHNYRRSKFYTSIAPKHSERSARKTLNHSLKKNRGKLRTSTDAEIINQCPVCYEEFSDSFDFFQHQKKLNHWGKATKSPTMNCKCPFCEKEFFHVRARNAHLRNHADKSEDDIELFLKSSTCNICSQIFVSELVKRQHIKIEHPSQMFDSAVQYHSSLDHSNVNTSYSSSDYSSRKDNYSDKTKYSSIPLAVKVKLTQCPTVCPICMKDYTSTLTRNKHFIERHLKSSLECKFCPTSFSKSDNMVRHMQQCHNNYLEYECRECKIGFTSSLLVLQHALKSHPHSDPNSCVQIRNINPSVLQDQVLGLANDGKRQDLEKFSNSELQQKNLEYYCDTCKISFQKLCGLQRHRQSKLHRDTLEKSLDAVHQSLSNLPPSLPPFPKSTEQPEILCCSECLEEFTTIKDFVPHRLSHFSFRRKYLDITDTNPYSCEICGDVIDNHSKVQMHLFWHLQIDSSSEKNTSIKTASKNDSIKPDRLTGQHVAKKSFSKKAQDFQQEVVIGGVKKPLFTCENCNVGFTTQSHYNVHVRKFCKMKSSTEVKMDTNSEMNNEPVEEHNSALDMKSKKELEKPLEFFENESSVHCSDCNCLFTLDAYKIHQSSCKKYTYNYSNAEYKQNNVDLVKSAIELQCAVAGCIACGLPFVKLDAYFEHMLEHVGTSVQDCSSVSEASNIDEQHFIQDVETVHCFLCNCLFCSIEVFQRHKDFCNVNVYNCNTEDTSSNINNIKCALKDKTAEAGCITCNLPFTSLLQIFDHMEMHHKLSQNSKTTLNGPANDISSKNESCESSNVNHSAVDIINDASQECSTFPDKLFSVKELSMTTKSLDFTNNVIISSFSDIINKTEITEENNSSIFMSNVKKDEGLDNSIDLLRKNFSSLLCILISDPELMQRLGYGEQLVDDVLINVLQQMGQTPILDDGKISDLDRLRKNIQILLDFCLKDQVMELIANGKTSTDDIVVEALKMFGGEESSTFIKAN</sequence>
<dbReference type="OMA" id="NHADKSE"/>
<dbReference type="AlphaFoldDB" id="A0A087TNC6"/>
<evidence type="ECO:0000259" key="6">
    <source>
        <dbReference type="PROSITE" id="PS50157"/>
    </source>
</evidence>
<feature type="non-terminal residue" evidence="7">
    <location>
        <position position="1073"/>
    </location>
</feature>
<keyword evidence="8" id="KW-1185">Reference proteome</keyword>
<dbReference type="Gene3D" id="3.30.160.60">
    <property type="entry name" value="Classic Zinc Finger"/>
    <property type="match status" value="2"/>
</dbReference>
<dbReference type="SMART" id="SM00355">
    <property type="entry name" value="ZnF_C2H2"/>
    <property type="match status" value="12"/>
</dbReference>
<keyword evidence="1" id="KW-0479">Metal-binding</keyword>
<feature type="domain" description="C2H2-type" evidence="6">
    <location>
        <begin position="430"/>
        <end position="459"/>
    </location>
</feature>
<name>A0A087TNC6_STEMI</name>
<proteinExistence type="predicted"/>
<evidence type="ECO:0000256" key="3">
    <source>
        <dbReference type="ARBA" id="ARBA00022771"/>
    </source>
</evidence>
<dbReference type="GO" id="GO:0008270">
    <property type="term" value="F:zinc ion binding"/>
    <property type="evidence" value="ECO:0007669"/>
    <property type="project" value="UniProtKB-KW"/>
</dbReference>
<dbReference type="PANTHER" id="PTHR24379:SF121">
    <property type="entry name" value="C2H2-TYPE DOMAIN-CONTAINING PROTEIN"/>
    <property type="match status" value="1"/>
</dbReference>
<dbReference type="EMBL" id="KK116032">
    <property type="protein sequence ID" value="KFM66615.1"/>
    <property type="molecule type" value="Genomic_DNA"/>
</dbReference>
<evidence type="ECO:0000313" key="8">
    <source>
        <dbReference type="Proteomes" id="UP000054359"/>
    </source>
</evidence>
<evidence type="ECO:0000256" key="5">
    <source>
        <dbReference type="PROSITE-ProRule" id="PRU00042"/>
    </source>
</evidence>